<evidence type="ECO:0000259" key="13">
    <source>
        <dbReference type="Pfam" id="PF07819"/>
    </source>
</evidence>
<dbReference type="RefSeq" id="XP_047776378.1">
    <property type="nucleotide sequence ID" value="XM_047920861.1"/>
</dbReference>
<dbReference type="Gene3D" id="3.40.50.1820">
    <property type="entry name" value="alpha/beta hydrolase"/>
    <property type="match status" value="1"/>
</dbReference>
<dbReference type="InterPro" id="IPR056824">
    <property type="entry name" value="PGAP1_TMD"/>
</dbReference>
<feature type="transmembrane region" description="Helical" evidence="10">
    <location>
        <begin position="943"/>
        <end position="961"/>
    </location>
</feature>
<keyword evidence="16" id="KW-1185">Reference proteome</keyword>
<evidence type="ECO:0000256" key="5">
    <source>
        <dbReference type="ARBA" id="ARBA00022801"/>
    </source>
</evidence>
<dbReference type="Proteomes" id="UP000814176">
    <property type="component" value="Unassembled WGS sequence"/>
</dbReference>
<accession>A0ABQ8K8W5</accession>
<evidence type="ECO:0000256" key="10">
    <source>
        <dbReference type="RuleBase" id="RU365011"/>
    </source>
</evidence>
<keyword evidence="9 10" id="KW-0472">Membrane</keyword>
<evidence type="ECO:0000256" key="7">
    <source>
        <dbReference type="ARBA" id="ARBA00022927"/>
    </source>
</evidence>
<proteinExistence type="inferred from homology"/>
<dbReference type="SUPFAM" id="SSF53474">
    <property type="entry name" value="alpha/beta-Hydrolases"/>
    <property type="match status" value="1"/>
</dbReference>
<comment type="function">
    <text evidence="10">Involved in inositol deacylation of GPI-anchored proteins which plays important roles in the quality control and ER-associated degradation of GPI-anchored proteins.</text>
</comment>
<keyword evidence="8 10" id="KW-1133">Transmembrane helix</keyword>
<evidence type="ECO:0000313" key="16">
    <source>
        <dbReference type="Proteomes" id="UP000814176"/>
    </source>
</evidence>
<dbReference type="GeneID" id="72001593"/>
<feature type="domain" description="GPI inositol-deacylase transmembrane" evidence="14">
    <location>
        <begin position="686"/>
        <end position="900"/>
    </location>
</feature>
<dbReference type="PANTHER" id="PTHR15495:SF7">
    <property type="entry name" value="GPI INOSITOL-DEACYLASE"/>
    <property type="match status" value="1"/>
</dbReference>
<feature type="signal peptide" evidence="12">
    <location>
        <begin position="1"/>
        <end position="21"/>
    </location>
</feature>
<keyword evidence="5 10" id="KW-0378">Hydrolase</keyword>
<evidence type="ECO:0000256" key="12">
    <source>
        <dbReference type="SAM" id="SignalP"/>
    </source>
</evidence>
<evidence type="ECO:0000256" key="11">
    <source>
        <dbReference type="SAM" id="MobiDB-lite"/>
    </source>
</evidence>
<comment type="similarity">
    <text evidence="2 10">Belongs to the GPI inositol-deacylase family.</text>
</comment>
<evidence type="ECO:0000256" key="9">
    <source>
        <dbReference type="ARBA" id="ARBA00023136"/>
    </source>
</evidence>
<evidence type="ECO:0000256" key="4">
    <source>
        <dbReference type="ARBA" id="ARBA00022692"/>
    </source>
</evidence>
<dbReference type="InterPro" id="IPR012908">
    <property type="entry name" value="PGAP1-ab_dom-like"/>
</dbReference>
<keyword evidence="4 10" id="KW-0812">Transmembrane</keyword>
<keyword evidence="3 10" id="KW-0813">Transport</keyword>
<feature type="chain" id="PRO_5046969766" description="GPI inositol-deacylase" evidence="12">
    <location>
        <begin position="22"/>
        <end position="964"/>
    </location>
</feature>
<feature type="region of interest" description="Disordered" evidence="11">
    <location>
        <begin position="796"/>
        <end position="821"/>
    </location>
</feature>
<evidence type="ECO:0000313" key="15">
    <source>
        <dbReference type="EMBL" id="KAH9833662.1"/>
    </source>
</evidence>
<dbReference type="EC" id="3.1.-.-" evidence="10"/>
<keyword evidence="12" id="KW-0732">Signal</keyword>
<name>A0ABQ8K8W5_9APHY</name>
<evidence type="ECO:0000256" key="6">
    <source>
        <dbReference type="ARBA" id="ARBA00022824"/>
    </source>
</evidence>
<organism evidence="15 16">
    <name type="scientific">Rhodofomes roseus</name>
    <dbReference type="NCBI Taxonomy" id="34475"/>
    <lineage>
        <taxon>Eukaryota</taxon>
        <taxon>Fungi</taxon>
        <taxon>Dikarya</taxon>
        <taxon>Basidiomycota</taxon>
        <taxon>Agaricomycotina</taxon>
        <taxon>Agaricomycetes</taxon>
        <taxon>Polyporales</taxon>
        <taxon>Rhodofomes</taxon>
    </lineage>
</organism>
<dbReference type="InterPro" id="IPR029058">
    <property type="entry name" value="AB_hydrolase_fold"/>
</dbReference>
<comment type="subcellular location">
    <subcellularLocation>
        <location evidence="1">Endoplasmic reticulum membrane</location>
        <topology evidence="1">Multi-pass membrane protein</topology>
    </subcellularLocation>
</comment>
<gene>
    <name evidence="15" type="ORF">C8Q71DRAFT_712513</name>
</gene>
<feature type="transmembrane region" description="Helical" evidence="10">
    <location>
        <begin position="698"/>
        <end position="727"/>
    </location>
</feature>
<sequence length="964" mass="103645">MRSLVSLGVLALLCVLTFYRAGLDVVKTLSPQGCRMSWMSPSYVLQAGLNTSWTPLASRYSLFLYREVGWEGPVELRGSPVLFIPGNAGSSHQVRSIASSATRQYFSSPYHVSPVFEPGPQQPVDFFALEFNEDLSAFDGHTLDAETDYARAAVDYILSLYEKPTSIIILGHSMGGTVAVSLLPHPNVSALITMSTAQTLPPARLDRRIDSILARNLQILREDPTPVLSLCGGATDLLVPAESCILPVPEASGGVSGPYRRTVFTSALEGAWTGVGHKEMVWCHQVRWRVARAAIEVAAVAGHPPEVRGQVLDRWLRDGHVPPTPVTDGYKDNLDLRALRPEEVQYSDALLLRGPTQPRTYLLPVPEVPAQSSSPFVLYMSRGSIAPVSPHHPLPLRVSVYLCPSSAHTPCTRLVPTELKLVPEPVPGKPFPVPDEGSDESEGVVVFVADITAGTSEQHQHVAVTIEGADGRGWLTASFVHNEPAVNDLGMFGLLWAGSKIDTLASSPRAKIAFPNLLSDSLIVYKVLPTLKEPTTCTDALLPPLLEHTSGHIETHYFSLLQSQPHHDILLHSHSSGPFVSAPLYGFNLTVYTSHDQSCAVESLHISVSWWGTLGRWGTRYAQAVVAWGVGGVALALHHAWGAGEGPSPVPSVSKSLAHLAARWLPRMLVSSVVVSFLPLPAGMWLGNVGAPVLAGVAPLLLLVVAGLACVSWAVMSVVLAAASRALSCGPRRPARSKEVIGARRNALFSMLFVFILIVVFIPWQVAFLCAWIYHFYTCATSGAVVRSASRNPKETSIPLMSREGPSNPSSPVPTSPTSPITSPTLGSFDALMSKHNMNRHILLLMTWLLPIAAPVLAVWVRTLAGSGLQAVWGAGSGWGWSSDRNVLIVAPWLVLVEWAGVGGSLLGPSFGGPMLRPRHGMLAIALAAFFAGPRSPYFVFEVGSVAMMFVCAVAIGPRYWGRG</sequence>
<evidence type="ECO:0000256" key="1">
    <source>
        <dbReference type="ARBA" id="ARBA00004477"/>
    </source>
</evidence>
<feature type="transmembrane region" description="Helical" evidence="10">
    <location>
        <begin position="842"/>
        <end position="861"/>
    </location>
</feature>
<keyword evidence="6 10" id="KW-0256">Endoplasmic reticulum</keyword>
<feature type="domain" description="GPI inositol-deacylase PGAP1-like alpha/beta" evidence="13">
    <location>
        <begin position="75"/>
        <end position="296"/>
    </location>
</feature>
<evidence type="ECO:0000256" key="8">
    <source>
        <dbReference type="ARBA" id="ARBA00022989"/>
    </source>
</evidence>
<dbReference type="PANTHER" id="PTHR15495">
    <property type="entry name" value="NEGATIVE REGULATOR OF VESICLE FORMATION-RELATED"/>
    <property type="match status" value="1"/>
</dbReference>
<reference evidence="15 16" key="1">
    <citation type="journal article" date="2021" name="Environ. Microbiol.">
        <title>Gene family expansions and transcriptome signatures uncover fungal adaptations to wood decay.</title>
        <authorList>
            <person name="Hage H."/>
            <person name="Miyauchi S."/>
            <person name="Viragh M."/>
            <person name="Drula E."/>
            <person name="Min B."/>
            <person name="Chaduli D."/>
            <person name="Navarro D."/>
            <person name="Favel A."/>
            <person name="Norest M."/>
            <person name="Lesage-Meessen L."/>
            <person name="Balint B."/>
            <person name="Merenyi Z."/>
            <person name="de Eugenio L."/>
            <person name="Morin E."/>
            <person name="Martinez A.T."/>
            <person name="Baldrian P."/>
            <person name="Stursova M."/>
            <person name="Martinez M.J."/>
            <person name="Novotny C."/>
            <person name="Magnuson J.K."/>
            <person name="Spatafora J.W."/>
            <person name="Maurice S."/>
            <person name="Pangilinan J."/>
            <person name="Andreopoulos W."/>
            <person name="LaButti K."/>
            <person name="Hundley H."/>
            <person name="Na H."/>
            <person name="Kuo A."/>
            <person name="Barry K."/>
            <person name="Lipzen A."/>
            <person name="Henrissat B."/>
            <person name="Riley R."/>
            <person name="Ahrendt S."/>
            <person name="Nagy L.G."/>
            <person name="Grigoriev I.V."/>
            <person name="Martin F."/>
            <person name="Rosso M.N."/>
        </authorList>
    </citation>
    <scope>NUCLEOTIDE SEQUENCE [LARGE SCALE GENOMIC DNA]</scope>
    <source>
        <strain evidence="15 16">CIRM-BRFM 1785</strain>
    </source>
</reference>
<dbReference type="EMBL" id="JADCUA010000017">
    <property type="protein sequence ID" value="KAH9833662.1"/>
    <property type="molecule type" value="Genomic_DNA"/>
</dbReference>
<dbReference type="Pfam" id="PF25140">
    <property type="entry name" value="PGAP1_TMD"/>
    <property type="match status" value="1"/>
</dbReference>
<keyword evidence="7 10" id="KW-0653">Protein transport</keyword>
<comment type="caution">
    <text evidence="15">The sequence shown here is derived from an EMBL/GenBank/DDBJ whole genome shotgun (WGS) entry which is preliminary data.</text>
</comment>
<evidence type="ECO:0000256" key="3">
    <source>
        <dbReference type="ARBA" id="ARBA00022448"/>
    </source>
</evidence>
<dbReference type="Pfam" id="PF07819">
    <property type="entry name" value="PGAP1"/>
    <property type="match status" value="1"/>
</dbReference>
<dbReference type="InterPro" id="IPR039529">
    <property type="entry name" value="PGAP1/BST1"/>
</dbReference>
<evidence type="ECO:0000259" key="14">
    <source>
        <dbReference type="Pfam" id="PF25140"/>
    </source>
</evidence>
<feature type="transmembrane region" description="Helical" evidence="10">
    <location>
        <begin position="664"/>
        <end position="686"/>
    </location>
</feature>
<evidence type="ECO:0000256" key="2">
    <source>
        <dbReference type="ARBA" id="ARBA00006931"/>
    </source>
</evidence>
<feature type="transmembrane region" description="Helical" evidence="10">
    <location>
        <begin position="887"/>
        <end position="908"/>
    </location>
</feature>
<feature type="transmembrane region" description="Helical" evidence="10">
    <location>
        <begin position="747"/>
        <end position="766"/>
    </location>
</feature>
<protein>
    <recommendedName>
        <fullName evidence="10">GPI inositol-deacylase</fullName>
        <ecNumber evidence="10">3.1.-.-</ecNumber>
    </recommendedName>
</protein>